<proteinExistence type="predicted"/>
<sequence length="235" mass="25258">MAADRHVRVVQELGARIVRLDLPAGTLLPTEDVLAGELAVGRSAVREGVKVLAGKGLVETRRSAGTRVRARETWNLLDADVLRWRFAESRSVDLAMIADLRVALEPGAARLAAESTDLAARRAVGLAMSGLWATVEDADEEFVRADLAFHRAVFVAAGNDLLLHVHDQIEAAFGAVRPLHSASAGHNRETLAAHEEVAAAVLRGHHRKAETAMRAVVEGARADLLERDSRRGAVS</sequence>
<evidence type="ECO:0000259" key="4">
    <source>
        <dbReference type="PROSITE" id="PS50949"/>
    </source>
</evidence>
<dbReference type="InterPro" id="IPR036390">
    <property type="entry name" value="WH_DNA-bd_sf"/>
</dbReference>
<dbReference type="PANTHER" id="PTHR43537">
    <property type="entry name" value="TRANSCRIPTIONAL REGULATOR, GNTR FAMILY"/>
    <property type="match status" value="1"/>
</dbReference>
<evidence type="ECO:0000313" key="5">
    <source>
        <dbReference type="EMBL" id="MBZ5740981.1"/>
    </source>
</evidence>
<dbReference type="Gene3D" id="1.20.120.530">
    <property type="entry name" value="GntR ligand-binding domain-like"/>
    <property type="match status" value="1"/>
</dbReference>
<keyword evidence="2" id="KW-0238">DNA-binding</keyword>
<keyword evidence="6" id="KW-1185">Reference proteome</keyword>
<protein>
    <submittedName>
        <fullName evidence="5">FCD domain-containing protein</fullName>
    </submittedName>
</protein>
<dbReference type="PRINTS" id="PR00035">
    <property type="entry name" value="HTHGNTR"/>
</dbReference>
<dbReference type="PANTHER" id="PTHR43537:SF44">
    <property type="entry name" value="GNTR FAMILY REGULATORY PROTEIN"/>
    <property type="match status" value="1"/>
</dbReference>
<dbReference type="SUPFAM" id="SSF48008">
    <property type="entry name" value="GntR ligand-binding domain-like"/>
    <property type="match status" value="1"/>
</dbReference>
<dbReference type="Pfam" id="PF07729">
    <property type="entry name" value="FCD"/>
    <property type="match status" value="1"/>
</dbReference>
<name>A0ABS7UIX0_9ACTN</name>
<comment type="caution">
    <text evidence="5">The sequence shown here is derived from an EMBL/GenBank/DDBJ whole genome shotgun (WGS) entry which is preliminary data.</text>
</comment>
<organism evidence="5 6">
    <name type="scientific">Nocardioides mangrovi</name>
    <dbReference type="NCBI Taxonomy" id="2874580"/>
    <lineage>
        <taxon>Bacteria</taxon>
        <taxon>Bacillati</taxon>
        <taxon>Actinomycetota</taxon>
        <taxon>Actinomycetes</taxon>
        <taxon>Propionibacteriales</taxon>
        <taxon>Nocardioidaceae</taxon>
        <taxon>Nocardioides</taxon>
    </lineage>
</organism>
<dbReference type="Pfam" id="PF00392">
    <property type="entry name" value="GntR"/>
    <property type="match status" value="1"/>
</dbReference>
<dbReference type="InterPro" id="IPR011711">
    <property type="entry name" value="GntR_C"/>
</dbReference>
<dbReference type="SUPFAM" id="SSF46785">
    <property type="entry name" value="Winged helix' DNA-binding domain"/>
    <property type="match status" value="1"/>
</dbReference>
<dbReference type="EMBL" id="JAIQZJ010000020">
    <property type="protein sequence ID" value="MBZ5740981.1"/>
    <property type="molecule type" value="Genomic_DNA"/>
</dbReference>
<dbReference type="SMART" id="SM00895">
    <property type="entry name" value="FCD"/>
    <property type="match status" value="1"/>
</dbReference>
<feature type="domain" description="HTH gntR-type" evidence="4">
    <location>
        <begin position="3"/>
        <end position="71"/>
    </location>
</feature>
<dbReference type="InterPro" id="IPR000524">
    <property type="entry name" value="Tscrpt_reg_HTH_GntR"/>
</dbReference>
<evidence type="ECO:0000313" key="6">
    <source>
        <dbReference type="Proteomes" id="UP000780875"/>
    </source>
</evidence>
<keyword evidence="1" id="KW-0805">Transcription regulation</keyword>
<dbReference type="Proteomes" id="UP000780875">
    <property type="component" value="Unassembled WGS sequence"/>
</dbReference>
<dbReference type="RefSeq" id="WP_224125278.1">
    <property type="nucleotide sequence ID" value="NZ_JAIQZJ010000020.1"/>
</dbReference>
<dbReference type="InterPro" id="IPR008920">
    <property type="entry name" value="TF_FadR/GntR_C"/>
</dbReference>
<evidence type="ECO:0000256" key="3">
    <source>
        <dbReference type="ARBA" id="ARBA00023163"/>
    </source>
</evidence>
<accession>A0ABS7UIX0</accession>
<gene>
    <name evidence="5" type="ORF">K8U61_22635</name>
</gene>
<keyword evidence="3" id="KW-0804">Transcription</keyword>
<dbReference type="CDD" id="cd07377">
    <property type="entry name" value="WHTH_GntR"/>
    <property type="match status" value="1"/>
</dbReference>
<dbReference type="Gene3D" id="1.10.10.10">
    <property type="entry name" value="Winged helix-like DNA-binding domain superfamily/Winged helix DNA-binding domain"/>
    <property type="match status" value="1"/>
</dbReference>
<dbReference type="InterPro" id="IPR036388">
    <property type="entry name" value="WH-like_DNA-bd_sf"/>
</dbReference>
<evidence type="ECO:0000256" key="1">
    <source>
        <dbReference type="ARBA" id="ARBA00023015"/>
    </source>
</evidence>
<evidence type="ECO:0000256" key="2">
    <source>
        <dbReference type="ARBA" id="ARBA00023125"/>
    </source>
</evidence>
<dbReference type="PROSITE" id="PS50949">
    <property type="entry name" value="HTH_GNTR"/>
    <property type="match status" value="1"/>
</dbReference>
<dbReference type="SMART" id="SM00345">
    <property type="entry name" value="HTH_GNTR"/>
    <property type="match status" value="1"/>
</dbReference>
<reference evidence="5 6" key="1">
    <citation type="submission" date="2021-09" db="EMBL/GenBank/DDBJ databases">
        <title>Whole genome sequence of Nocardioides sp. GBK3QG-3.</title>
        <authorList>
            <person name="Tuo L."/>
        </authorList>
    </citation>
    <scope>NUCLEOTIDE SEQUENCE [LARGE SCALE GENOMIC DNA]</scope>
    <source>
        <strain evidence="5 6">GBK3QG-3</strain>
    </source>
</reference>